<protein>
    <submittedName>
        <fullName evidence="3">PEP-CTERM sorting domain-containing protein</fullName>
    </submittedName>
</protein>
<keyword evidence="4" id="KW-1185">Reference proteome</keyword>
<name>A0A851GGJ1_9BACT</name>
<evidence type="ECO:0000256" key="1">
    <source>
        <dbReference type="SAM" id="SignalP"/>
    </source>
</evidence>
<organism evidence="3 4">
    <name type="scientific">Oceaniferula marina</name>
    <dbReference type="NCBI Taxonomy" id="2748318"/>
    <lineage>
        <taxon>Bacteria</taxon>
        <taxon>Pseudomonadati</taxon>
        <taxon>Verrucomicrobiota</taxon>
        <taxon>Verrucomicrobiia</taxon>
        <taxon>Verrucomicrobiales</taxon>
        <taxon>Verrucomicrobiaceae</taxon>
        <taxon>Oceaniferula</taxon>
    </lineage>
</organism>
<feature type="signal peptide" evidence="1">
    <location>
        <begin position="1"/>
        <end position="20"/>
    </location>
</feature>
<evidence type="ECO:0000313" key="4">
    <source>
        <dbReference type="Proteomes" id="UP000557872"/>
    </source>
</evidence>
<accession>A0A851GGJ1</accession>
<keyword evidence="1" id="KW-0732">Signal</keyword>
<dbReference type="InterPro" id="IPR013424">
    <property type="entry name" value="Ice-binding_C"/>
</dbReference>
<evidence type="ECO:0000259" key="2">
    <source>
        <dbReference type="Pfam" id="PF07589"/>
    </source>
</evidence>
<feature type="domain" description="Ice-binding protein C-terminal" evidence="2">
    <location>
        <begin position="196"/>
        <end position="218"/>
    </location>
</feature>
<dbReference type="Pfam" id="PF07589">
    <property type="entry name" value="PEP-CTERM"/>
    <property type="match status" value="1"/>
</dbReference>
<feature type="chain" id="PRO_5033042631" evidence="1">
    <location>
        <begin position="21"/>
        <end position="219"/>
    </location>
</feature>
<evidence type="ECO:0000313" key="3">
    <source>
        <dbReference type="EMBL" id="NWK54951.1"/>
    </source>
</evidence>
<dbReference type="EMBL" id="JACBAZ010000002">
    <property type="protein sequence ID" value="NWK54951.1"/>
    <property type="molecule type" value="Genomic_DNA"/>
</dbReference>
<dbReference type="NCBIfam" id="TIGR02595">
    <property type="entry name" value="PEP_CTERM"/>
    <property type="match status" value="1"/>
</dbReference>
<gene>
    <name evidence="3" type="ORF">HW115_04980</name>
</gene>
<comment type="caution">
    <text evidence="3">The sequence shown here is derived from an EMBL/GenBank/DDBJ whole genome shotgun (WGS) entry which is preliminary data.</text>
</comment>
<dbReference type="Proteomes" id="UP000557872">
    <property type="component" value="Unassembled WGS sequence"/>
</dbReference>
<proteinExistence type="predicted"/>
<sequence>MKKKLIITTTLLGYTIASQAAVIAVIDGGGPAGGDTTHSTIVDKSTGGDSMGAITGNFTSSAAGWQTGDSVYWNNTEWDFDPVAGKTATWTFSNMTTGTQWDVFATWREQSNRSSAVPYTIQGGASIFVNQELSPTDDLVLNDGTDGKSDYNFQKIGIATVDTDGNIVITLSSVADTGADEGDWSIVDAVAIQATAVPEPGSSALLGLGGLALTLRRRK</sequence>
<dbReference type="AlphaFoldDB" id="A0A851GGJ1"/>
<reference evidence="3 4" key="1">
    <citation type="submission" date="2020-07" db="EMBL/GenBank/DDBJ databases">
        <title>Roseicoccus Jingziensis gen. nov., sp. nov., isolated from coastal seawater.</title>
        <authorList>
            <person name="Feng X."/>
        </authorList>
    </citation>
    <scope>NUCLEOTIDE SEQUENCE [LARGE SCALE GENOMIC DNA]</scope>
    <source>
        <strain evidence="3 4">N1E253</strain>
    </source>
</reference>
<dbReference type="RefSeq" id="WP_178931497.1">
    <property type="nucleotide sequence ID" value="NZ_JACBAZ010000002.1"/>
</dbReference>